<evidence type="ECO:0000256" key="6">
    <source>
        <dbReference type="HAMAP-Rule" id="MF_00529"/>
    </source>
</evidence>
<dbReference type="Pfam" id="PF03206">
    <property type="entry name" value="NifW"/>
    <property type="match status" value="1"/>
</dbReference>
<evidence type="ECO:0000313" key="8">
    <source>
        <dbReference type="Proteomes" id="UP000198749"/>
    </source>
</evidence>
<dbReference type="HAMAP" id="MF_00529">
    <property type="entry name" value="NifW"/>
    <property type="match status" value="1"/>
</dbReference>
<evidence type="ECO:0000256" key="2">
    <source>
        <dbReference type="ARBA" id="ARBA00008351"/>
    </source>
</evidence>
<dbReference type="AlphaFoldDB" id="A0A1H9KP72"/>
<keyword evidence="8" id="KW-1185">Reference proteome</keyword>
<proteinExistence type="inferred from homology"/>
<dbReference type="RefSeq" id="WP_217647470.1">
    <property type="nucleotide sequence ID" value="NZ_AP025284.1"/>
</dbReference>
<comment type="similarity">
    <text evidence="2 6">Belongs to the NifW family.</text>
</comment>
<dbReference type="GO" id="GO:0009399">
    <property type="term" value="P:nitrogen fixation"/>
    <property type="evidence" value="ECO:0007669"/>
    <property type="project" value="UniProtKB-UniRule"/>
</dbReference>
<dbReference type="InterPro" id="IPR004893">
    <property type="entry name" value="NifW"/>
</dbReference>
<comment type="subunit">
    <text evidence="3 6">Homotrimer; associates with NifD.</text>
</comment>
<accession>A0A1H9KP72</accession>
<evidence type="ECO:0000256" key="5">
    <source>
        <dbReference type="ARBA" id="ARBA00023231"/>
    </source>
</evidence>
<reference evidence="8" key="1">
    <citation type="submission" date="2016-10" db="EMBL/GenBank/DDBJ databases">
        <authorList>
            <person name="Varghese N."/>
            <person name="Submissions S."/>
        </authorList>
    </citation>
    <scope>NUCLEOTIDE SEQUENCE [LARGE SCALE GENOMIC DNA]</scope>
    <source>
        <strain evidence="8">DSM 18887</strain>
    </source>
</reference>
<evidence type="ECO:0000256" key="3">
    <source>
        <dbReference type="ARBA" id="ARBA00011284"/>
    </source>
</evidence>
<comment type="function">
    <text evidence="1 6">May protect the nitrogenase Fe-Mo protein from oxidative damage.</text>
</comment>
<dbReference type="STRING" id="355243.SAMN03080615_03574"/>
<dbReference type="EMBL" id="FOGB01000014">
    <property type="protein sequence ID" value="SER00888.1"/>
    <property type="molecule type" value="Genomic_DNA"/>
</dbReference>
<gene>
    <name evidence="6" type="primary">nifW</name>
    <name evidence="7" type="ORF">SAMN03080615_03574</name>
</gene>
<dbReference type="PIRSF" id="PIRSF005790">
    <property type="entry name" value="NifW"/>
    <property type="match status" value="1"/>
</dbReference>
<dbReference type="Proteomes" id="UP000198749">
    <property type="component" value="Unassembled WGS sequence"/>
</dbReference>
<evidence type="ECO:0000313" key="7">
    <source>
        <dbReference type="EMBL" id="SER00888.1"/>
    </source>
</evidence>
<organism evidence="7 8">
    <name type="scientific">Amphritea atlantica</name>
    <dbReference type="NCBI Taxonomy" id="355243"/>
    <lineage>
        <taxon>Bacteria</taxon>
        <taxon>Pseudomonadati</taxon>
        <taxon>Pseudomonadota</taxon>
        <taxon>Gammaproteobacteria</taxon>
        <taxon>Oceanospirillales</taxon>
        <taxon>Oceanospirillaceae</taxon>
        <taxon>Amphritea</taxon>
    </lineage>
</organism>
<name>A0A1H9KP72_9GAMM</name>
<sequence>MSDMTFMDDLEELSSAEDFLEYFAIEFDRSVVQVNRLHIMQRFHDYLKDLPDADQVADIEGYKTAYKELLTKAYEDFVHSDALTEKVFRVFHMKGPQTTFVPLDQILE</sequence>
<evidence type="ECO:0000256" key="1">
    <source>
        <dbReference type="ARBA" id="ARBA00002247"/>
    </source>
</evidence>
<keyword evidence="5 6" id="KW-0535">Nitrogen fixation</keyword>
<protein>
    <recommendedName>
        <fullName evidence="4 6">Nitrogenase-stabilizing/protective protein NifW</fullName>
    </recommendedName>
</protein>
<evidence type="ECO:0000256" key="4">
    <source>
        <dbReference type="ARBA" id="ARBA00016274"/>
    </source>
</evidence>